<reference evidence="3 4" key="1">
    <citation type="submission" date="2017-04" db="EMBL/GenBank/DDBJ databases">
        <title>Genome Sequence of Marinobacter salarius strain SMR5 Isolated from a culture of the Diatom Skeletonema marinoi.</title>
        <authorList>
            <person name="Topel M."/>
            <person name="Pinder M.I.M."/>
            <person name="Johansson O.N."/>
            <person name="Kourtchenko O."/>
            <person name="Godhe A."/>
            <person name="Clarke A.K."/>
        </authorList>
    </citation>
    <scope>NUCLEOTIDE SEQUENCE [LARGE SCALE GENOMIC DNA]</scope>
    <source>
        <strain evidence="3 4">SMR5</strain>
    </source>
</reference>
<keyword evidence="1" id="KW-0813">Transport</keyword>
<dbReference type="PANTHER" id="PTHR36838">
    <property type="entry name" value="AUXIN EFFLUX CARRIER FAMILY PROTEIN"/>
    <property type="match status" value="1"/>
</dbReference>
<evidence type="ECO:0000256" key="1">
    <source>
        <dbReference type="ARBA" id="ARBA00022448"/>
    </source>
</evidence>
<keyword evidence="2" id="KW-0812">Transmembrane</keyword>
<gene>
    <name evidence="3" type="ORF">MARSALSMR5_01150</name>
</gene>
<evidence type="ECO:0000313" key="4">
    <source>
        <dbReference type="Proteomes" id="UP000193100"/>
    </source>
</evidence>
<evidence type="ECO:0000256" key="2">
    <source>
        <dbReference type="SAM" id="Phobius"/>
    </source>
</evidence>
<keyword evidence="2" id="KW-1133">Transmembrane helix</keyword>
<dbReference type="EMBL" id="CP020931">
    <property type="protein sequence ID" value="ARM83244.1"/>
    <property type="molecule type" value="Genomic_DNA"/>
</dbReference>
<protein>
    <submittedName>
        <fullName evidence="3">Membrane transport protein</fullName>
    </submittedName>
</protein>
<feature type="transmembrane region" description="Helical" evidence="2">
    <location>
        <begin position="106"/>
        <end position="129"/>
    </location>
</feature>
<evidence type="ECO:0000313" key="3">
    <source>
        <dbReference type="EMBL" id="ARM83244.1"/>
    </source>
</evidence>
<proteinExistence type="predicted"/>
<feature type="transmembrane region" description="Helical" evidence="2">
    <location>
        <begin position="242"/>
        <end position="260"/>
    </location>
</feature>
<dbReference type="GeneID" id="77255122"/>
<accession>A0A1W6K738</accession>
<feature type="transmembrane region" description="Helical" evidence="2">
    <location>
        <begin position="150"/>
        <end position="170"/>
    </location>
</feature>
<feature type="transmembrane region" description="Helical" evidence="2">
    <location>
        <begin position="64"/>
        <end position="86"/>
    </location>
</feature>
<dbReference type="Proteomes" id="UP000193100">
    <property type="component" value="Chromosome"/>
</dbReference>
<dbReference type="RefSeq" id="WP_007152690.1">
    <property type="nucleotide sequence ID" value="NZ_CP020931.1"/>
</dbReference>
<name>A0A1W6K738_9GAMM</name>
<sequence length="293" mass="30926">MIQHLTEALVPLLSLILLGAILGRKTDFFDGKALAGLVTTVGIPALLLHSVLSMDMDIFGMGALVGITVAWLVVMAMVTALLLTLAGLPVRSYLPALVHPNTGNMGIPVCFALFGPQSLGLAVVISSVIQVSHFTLGIGCLSGRFSIRAMLKNGPVLALIAGAFLLATNIRPPGPVMITLDMLGSITVPIMLMQLGSSIANLRLSGARDMLRPLVFSLYRPLGGLALAWVLLLIWPLSAMEAQVFLIQCAMPVAVMSYVLSVRYQGPSQEIALTIPMSLLVSLGIAVIFALFA</sequence>
<feature type="transmembrane region" description="Helical" evidence="2">
    <location>
        <begin position="214"/>
        <end position="236"/>
    </location>
</feature>
<keyword evidence="2" id="KW-0472">Membrane</keyword>
<dbReference type="AlphaFoldDB" id="A0A1W6K738"/>
<dbReference type="PANTHER" id="PTHR36838:SF1">
    <property type="entry name" value="SLR1864 PROTEIN"/>
    <property type="match status" value="1"/>
</dbReference>
<feature type="transmembrane region" description="Helical" evidence="2">
    <location>
        <begin position="182"/>
        <end position="202"/>
    </location>
</feature>
<feature type="transmembrane region" description="Helical" evidence="2">
    <location>
        <begin position="33"/>
        <end position="52"/>
    </location>
</feature>
<organism evidence="3 4">
    <name type="scientific">Marinobacter salarius</name>
    <dbReference type="NCBI Taxonomy" id="1420917"/>
    <lineage>
        <taxon>Bacteria</taxon>
        <taxon>Pseudomonadati</taxon>
        <taxon>Pseudomonadota</taxon>
        <taxon>Gammaproteobacteria</taxon>
        <taxon>Pseudomonadales</taxon>
        <taxon>Marinobacteraceae</taxon>
        <taxon>Marinobacter</taxon>
    </lineage>
</organism>
<feature type="transmembrane region" description="Helical" evidence="2">
    <location>
        <begin position="272"/>
        <end position="292"/>
    </location>
</feature>